<evidence type="ECO:0000259" key="1">
    <source>
        <dbReference type="PROSITE" id="PS50965"/>
    </source>
</evidence>
<accession>A0A5R9EVT0</accession>
<gene>
    <name evidence="2" type="ORF">FCL54_20815</name>
</gene>
<dbReference type="RefSeq" id="WP_138129089.1">
    <property type="nucleotide sequence ID" value="NZ_SWLG01000023.1"/>
</dbReference>
<dbReference type="InterPro" id="IPR011528">
    <property type="entry name" value="NERD"/>
</dbReference>
<sequence length="321" mass="37637">MIVKEREFPLSILKLQALLRRLPPDHPKIPSIKEELKKRTAGFKGETSLDFPLGLLDQQKYFILHDIRLPYKEHFFQIDTLVITCNFIVLIEVKNIIGTIYFDPIFNQLIRRYEDKETAFPDPILQIKRQEGHLKGWLKKNRFEEIPIYSLVAISNPQTIIRTTNENHTLNQKVLHKEALPVKVKQIESIAKEKVLSEKELKKIIRLLKKQHTPPGFPILDQYDIKKNEILKGVICCSCNCYTYKRQHGYWFCSKCQHRSKDAHFQALKDYELLISPTITNNQLRDFLKIESSAVATRLFHSMNLPYSGSNKGRVYHLNLE</sequence>
<keyword evidence="3" id="KW-1185">Reference proteome</keyword>
<dbReference type="EMBL" id="SWLG01000023">
    <property type="protein sequence ID" value="TLS35332.1"/>
    <property type="molecule type" value="Genomic_DNA"/>
</dbReference>
<organism evidence="2 3">
    <name type="scientific">Exobacillus caeni</name>
    <dbReference type="NCBI Taxonomy" id="2574798"/>
    <lineage>
        <taxon>Bacteria</taxon>
        <taxon>Bacillati</taxon>
        <taxon>Bacillota</taxon>
        <taxon>Bacilli</taxon>
        <taxon>Bacillales</taxon>
        <taxon>Guptibacillaceae</taxon>
        <taxon>Exobacillus</taxon>
    </lineage>
</organism>
<proteinExistence type="predicted"/>
<feature type="domain" description="NERD" evidence="1">
    <location>
        <begin position="41"/>
        <end position="157"/>
    </location>
</feature>
<protein>
    <submittedName>
        <fullName evidence="2">NERD domain-containing protein</fullName>
    </submittedName>
</protein>
<dbReference type="PROSITE" id="PS50965">
    <property type="entry name" value="NERD"/>
    <property type="match status" value="1"/>
</dbReference>
<evidence type="ECO:0000313" key="3">
    <source>
        <dbReference type="Proteomes" id="UP000308230"/>
    </source>
</evidence>
<name>A0A5R9EVT0_9BACL</name>
<dbReference type="Proteomes" id="UP000308230">
    <property type="component" value="Unassembled WGS sequence"/>
</dbReference>
<dbReference type="AlphaFoldDB" id="A0A5R9EVT0"/>
<evidence type="ECO:0000313" key="2">
    <source>
        <dbReference type="EMBL" id="TLS35332.1"/>
    </source>
</evidence>
<comment type="caution">
    <text evidence="2">The sequence shown here is derived from an EMBL/GenBank/DDBJ whole genome shotgun (WGS) entry which is preliminary data.</text>
</comment>
<dbReference type="OrthoDB" id="569879at2"/>
<dbReference type="Pfam" id="PF08378">
    <property type="entry name" value="NERD"/>
    <property type="match status" value="1"/>
</dbReference>
<reference evidence="2 3" key="1">
    <citation type="submission" date="2019-04" db="EMBL/GenBank/DDBJ databases">
        <title>Bacillus caeni sp. nov., a bacterium isolated from mangrove sediment.</title>
        <authorList>
            <person name="Huang H."/>
            <person name="Mo K."/>
            <person name="Hu Y."/>
        </authorList>
    </citation>
    <scope>NUCLEOTIDE SEQUENCE [LARGE SCALE GENOMIC DNA]</scope>
    <source>
        <strain evidence="2 3">HB172195</strain>
    </source>
</reference>